<dbReference type="InterPro" id="IPR013320">
    <property type="entry name" value="ConA-like_dom_sf"/>
</dbReference>
<name>A0A0M3J340_ANISI</name>
<evidence type="ECO:0000313" key="6">
    <source>
        <dbReference type="EMBL" id="VDK19314.1"/>
    </source>
</evidence>
<dbReference type="Gene3D" id="2.10.25.10">
    <property type="entry name" value="Laminin"/>
    <property type="match status" value="1"/>
</dbReference>
<dbReference type="WBParaSite" id="ASIM_0000195201-mRNA-1">
    <property type="protein sequence ID" value="ASIM_0000195201-mRNA-1"/>
    <property type="gene ID" value="ASIM_0000195201"/>
</dbReference>
<evidence type="ECO:0000256" key="3">
    <source>
        <dbReference type="PROSITE-ProRule" id="PRU00122"/>
    </source>
</evidence>
<evidence type="ECO:0000256" key="2">
    <source>
        <dbReference type="PROSITE-ProRule" id="PRU00076"/>
    </source>
</evidence>
<dbReference type="InterPro" id="IPR001791">
    <property type="entry name" value="Laminin_G"/>
</dbReference>
<dbReference type="PROSITE" id="PS50026">
    <property type="entry name" value="EGF_3"/>
    <property type="match status" value="1"/>
</dbReference>
<protein>
    <submittedName>
        <fullName evidence="8">EGF-like domain-containing protein</fullName>
    </submittedName>
</protein>
<proteinExistence type="predicted"/>
<sequence length="265" mass="29119">MSCKRIAEKCAAGSCVLDESNGSHSCLCPYGRIGRLCEHIDRDAHQKPLNAIRFNGESSFLSLPPPSTLRNYTLELLVSPRTTQDQLLAYVASDYDPKHSNFMGLVMENGKFVYVYNNGDGDFEIEDAEQVKEGNAYRVELKRIGPKGEFGINHRKVASRRQQPSFQVGTDLFVGGLPPGVAPHRRLEQYSSLNGCIYKIIINGEEQDLKRFATVSSGGLSECEEELPPISTTTTTTTTTTPLPVVTSTVAVMPEIEITPAALFT</sequence>
<feature type="domain" description="EGF-like" evidence="5">
    <location>
        <begin position="6"/>
        <end position="38"/>
    </location>
</feature>
<dbReference type="PANTHER" id="PTHR15036:SF85">
    <property type="entry name" value="SP2353, ISOFORM A"/>
    <property type="match status" value="1"/>
</dbReference>
<evidence type="ECO:0000259" key="5">
    <source>
        <dbReference type="PROSITE" id="PS50026"/>
    </source>
</evidence>
<dbReference type="Proteomes" id="UP000267096">
    <property type="component" value="Unassembled WGS sequence"/>
</dbReference>
<dbReference type="EMBL" id="UYRR01002148">
    <property type="protein sequence ID" value="VDK19314.1"/>
    <property type="molecule type" value="Genomic_DNA"/>
</dbReference>
<dbReference type="PANTHER" id="PTHR15036">
    <property type="entry name" value="PIKACHURIN-LIKE PROTEIN"/>
    <property type="match status" value="1"/>
</dbReference>
<comment type="caution">
    <text evidence="2">Lacks conserved residue(s) required for the propagation of feature annotation.</text>
</comment>
<dbReference type="InterPro" id="IPR050372">
    <property type="entry name" value="Neurexin-related_CASP"/>
</dbReference>
<feature type="disulfide bond" evidence="2">
    <location>
        <begin position="28"/>
        <end position="37"/>
    </location>
</feature>
<keyword evidence="1 2" id="KW-1015">Disulfide bond</keyword>
<gene>
    <name evidence="6" type="ORF">ASIM_LOCUS1823</name>
</gene>
<dbReference type="OrthoDB" id="10055367at2759"/>
<dbReference type="CDD" id="cd00110">
    <property type="entry name" value="LamG"/>
    <property type="match status" value="1"/>
</dbReference>
<dbReference type="InterPro" id="IPR000742">
    <property type="entry name" value="EGF"/>
</dbReference>
<dbReference type="Pfam" id="PF00054">
    <property type="entry name" value="Laminin_G_1"/>
    <property type="match status" value="1"/>
</dbReference>
<dbReference type="SMART" id="SM00282">
    <property type="entry name" value="LamG"/>
    <property type="match status" value="1"/>
</dbReference>
<keyword evidence="7" id="KW-1185">Reference proteome</keyword>
<keyword evidence="2" id="KW-0245">EGF-like domain</keyword>
<dbReference type="Gene3D" id="2.60.120.200">
    <property type="match status" value="1"/>
</dbReference>
<feature type="domain" description="Laminin G" evidence="4">
    <location>
        <begin position="50"/>
        <end position="223"/>
    </location>
</feature>
<dbReference type="AlphaFoldDB" id="A0A0M3J340"/>
<dbReference type="GO" id="GO:0016020">
    <property type="term" value="C:membrane"/>
    <property type="evidence" value="ECO:0007669"/>
    <property type="project" value="UniProtKB-SubCell"/>
</dbReference>
<organism evidence="8">
    <name type="scientific">Anisakis simplex</name>
    <name type="common">Herring worm</name>
    <dbReference type="NCBI Taxonomy" id="6269"/>
    <lineage>
        <taxon>Eukaryota</taxon>
        <taxon>Metazoa</taxon>
        <taxon>Ecdysozoa</taxon>
        <taxon>Nematoda</taxon>
        <taxon>Chromadorea</taxon>
        <taxon>Rhabditida</taxon>
        <taxon>Spirurina</taxon>
        <taxon>Ascaridomorpha</taxon>
        <taxon>Ascaridoidea</taxon>
        <taxon>Anisakidae</taxon>
        <taxon>Anisakis</taxon>
        <taxon>Anisakis simplex complex</taxon>
    </lineage>
</organism>
<dbReference type="PROSITE" id="PS50025">
    <property type="entry name" value="LAM_G_DOMAIN"/>
    <property type="match status" value="1"/>
</dbReference>
<reference evidence="6 7" key="2">
    <citation type="submission" date="2018-11" db="EMBL/GenBank/DDBJ databases">
        <authorList>
            <consortium name="Pathogen Informatics"/>
        </authorList>
    </citation>
    <scope>NUCLEOTIDE SEQUENCE [LARGE SCALE GENOMIC DNA]</scope>
</reference>
<feature type="disulfide bond" evidence="3">
    <location>
        <begin position="196"/>
        <end position="223"/>
    </location>
</feature>
<evidence type="ECO:0000313" key="8">
    <source>
        <dbReference type="WBParaSite" id="ASIM_0000195201-mRNA-1"/>
    </source>
</evidence>
<evidence type="ECO:0000313" key="7">
    <source>
        <dbReference type="Proteomes" id="UP000267096"/>
    </source>
</evidence>
<dbReference type="PROSITE" id="PS00022">
    <property type="entry name" value="EGF_1"/>
    <property type="match status" value="1"/>
</dbReference>
<accession>A0A0M3J340</accession>
<reference evidence="8" key="1">
    <citation type="submission" date="2017-02" db="UniProtKB">
        <authorList>
            <consortium name="WormBaseParasite"/>
        </authorList>
    </citation>
    <scope>IDENTIFICATION</scope>
</reference>
<dbReference type="SUPFAM" id="SSF49899">
    <property type="entry name" value="Concanavalin A-like lectins/glucanases"/>
    <property type="match status" value="1"/>
</dbReference>
<evidence type="ECO:0000259" key="4">
    <source>
        <dbReference type="PROSITE" id="PS50025"/>
    </source>
</evidence>
<evidence type="ECO:0000256" key="1">
    <source>
        <dbReference type="ARBA" id="ARBA00023157"/>
    </source>
</evidence>